<dbReference type="InterPro" id="IPR050090">
    <property type="entry name" value="Tyrosine_recombinase_XerCD"/>
</dbReference>
<dbReference type="Proteomes" id="UP000281498">
    <property type="component" value="Unassembled WGS sequence"/>
</dbReference>
<dbReference type="SUPFAM" id="SSF56349">
    <property type="entry name" value="DNA breaking-rejoining enzymes"/>
    <property type="match status" value="1"/>
</dbReference>
<sequence length="154" mass="17754">MNLSFGLLNNNKVKITSLKNSSSYRHIKLDKDVLRVLNKFKVVQNEMILQHESFQQNNDRIIFQNAFGRYLTPSTLRDSIKDYCGQAKVSYKGLHGFRHTHAVLLIEAGASIKYVSKRLGHKSIKTTADTYLDITQKIEEDELNKFASYTKRKS</sequence>
<evidence type="ECO:0000256" key="1">
    <source>
        <dbReference type="ARBA" id="ARBA00023172"/>
    </source>
</evidence>
<dbReference type="PANTHER" id="PTHR30349">
    <property type="entry name" value="PHAGE INTEGRASE-RELATED"/>
    <property type="match status" value="1"/>
</dbReference>
<dbReference type="GO" id="GO:0003677">
    <property type="term" value="F:DNA binding"/>
    <property type="evidence" value="ECO:0007669"/>
    <property type="project" value="InterPro"/>
</dbReference>
<dbReference type="InterPro" id="IPR002104">
    <property type="entry name" value="Integrase_catalytic"/>
</dbReference>
<reference evidence="3 4" key="1">
    <citation type="submission" date="2017-10" db="EMBL/GenBank/DDBJ databases">
        <title>Bacillus sp. nov., a halophilic bacterium isolated from a Keqin Lake.</title>
        <authorList>
            <person name="Wang H."/>
        </authorList>
    </citation>
    <scope>NUCLEOTIDE SEQUENCE [LARGE SCALE GENOMIC DNA]</scope>
    <source>
        <strain evidence="3 4">KCTC 13187</strain>
    </source>
</reference>
<keyword evidence="4" id="KW-1185">Reference proteome</keyword>
<gene>
    <name evidence="3" type="ORF">CR203_23850</name>
</gene>
<evidence type="ECO:0000313" key="4">
    <source>
        <dbReference type="Proteomes" id="UP000281498"/>
    </source>
</evidence>
<keyword evidence="1" id="KW-0233">DNA recombination</keyword>
<dbReference type="Gene3D" id="1.10.443.10">
    <property type="entry name" value="Intergrase catalytic core"/>
    <property type="match status" value="1"/>
</dbReference>
<dbReference type="GO" id="GO:0015074">
    <property type="term" value="P:DNA integration"/>
    <property type="evidence" value="ECO:0007669"/>
    <property type="project" value="InterPro"/>
</dbReference>
<dbReference type="OrthoDB" id="9803188at2"/>
<comment type="caution">
    <text evidence="3">The sequence shown here is derived from an EMBL/GenBank/DDBJ whole genome shotgun (WGS) entry which is preliminary data.</text>
</comment>
<dbReference type="PANTHER" id="PTHR30349:SF64">
    <property type="entry name" value="PROPHAGE INTEGRASE INTD-RELATED"/>
    <property type="match status" value="1"/>
</dbReference>
<evidence type="ECO:0000259" key="2">
    <source>
        <dbReference type="PROSITE" id="PS51898"/>
    </source>
</evidence>
<dbReference type="Pfam" id="PF00589">
    <property type="entry name" value="Phage_integrase"/>
    <property type="match status" value="1"/>
</dbReference>
<feature type="domain" description="Tyr recombinase" evidence="2">
    <location>
        <begin position="1"/>
        <end position="144"/>
    </location>
</feature>
<dbReference type="InterPro" id="IPR011010">
    <property type="entry name" value="DNA_brk_join_enz"/>
</dbReference>
<organism evidence="3 4">
    <name type="scientific">Salipaludibacillus neizhouensis</name>
    <dbReference type="NCBI Taxonomy" id="885475"/>
    <lineage>
        <taxon>Bacteria</taxon>
        <taxon>Bacillati</taxon>
        <taxon>Bacillota</taxon>
        <taxon>Bacilli</taxon>
        <taxon>Bacillales</taxon>
        <taxon>Bacillaceae</taxon>
    </lineage>
</organism>
<dbReference type="PROSITE" id="PS51898">
    <property type="entry name" value="TYR_RECOMBINASE"/>
    <property type="match status" value="1"/>
</dbReference>
<proteinExistence type="predicted"/>
<dbReference type="GO" id="GO:0006310">
    <property type="term" value="P:DNA recombination"/>
    <property type="evidence" value="ECO:0007669"/>
    <property type="project" value="UniProtKB-KW"/>
</dbReference>
<dbReference type="AlphaFoldDB" id="A0A3A9K1W3"/>
<accession>A0A3A9K1W3</accession>
<dbReference type="InterPro" id="IPR013762">
    <property type="entry name" value="Integrase-like_cat_sf"/>
</dbReference>
<dbReference type="RefSeq" id="WP_110937132.1">
    <property type="nucleotide sequence ID" value="NZ_KZ614146.1"/>
</dbReference>
<dbReference type="EMBL" id="PDOE01000030">
    <property type="protein sequence ID" value="RKL64890.1"/>
    <property type="molecule type" value="Genomic_DNA"/>
</dbReference>
<protein>
    <recommendedName>
        <fullName evidence="2">Tyr recombinase domain-containing protein</fullName>
    </recommendedName>
</protein>
<name>A0A3A9K1W3_9BACI</name>
<evidence type="ECO:0000313" key="3">
    <source>
        <dbReference type="EMBL" id="RKL64890.1"/>
    </source>
</evidence>